<keyword evidence="3 12" id="KW-0813">Transport</keyword>
<comment type="similarity">
    <text evidence="2 12">Belongs to the amiloride-sensitive sodium channel (TC 1.A.6) family.</text>
</comment>
<proteinExistence type="inferred from homology"/>
<dbReference type="Gene3D" id="1.10.287.820">
    <property type="entry name" value="Acid-sensing ion channel domain"/>
    <property type="match status" value="1"/>
</dbReference>
<dbReference type="AlphaFoldDB" id="A0A0M3QUZ2"/>
<evidence type="ECO:0000256" key="1">
    <source>
        <dbReference type="ARBA" id="ARBA00004141"/>
    </source>
</evidence>
<keyword evidence="5 12" id="KW-0812">Transmembrane</keyword>
<evidence type="ECO:0000256" key="8">
    <source>
        <dbReference type="ARBA" id="ARBA00023065"/>
    </source>
</evidence>
<dbReference type="Pfam" id="PF00858">
    <property type="entry name" value="ASC"/>
    <property type="match status" value="1"/>
</dbReference>
<accession>A0A0M3QUZ2</accession>
<dbReference type="GO" id="GO:0005886">
    <property type="term" value="C:plasma membrane"/>
    <property type="evidence" value="ECO:0007669"/>
    <property type="project" value="TreeGrafter"/>
</dbReference>
<dbReference type="InterPro" id="IPR001873">
    <property type="entry name" value="ENaC"/>
</dbReference>
<gene>
    <name evidence="13" type="ORF">Dbus_chr2Rg1088</name>
</gene>
<keyword evidence="9" id="KW-0472">Membrane</keyword>
<evidence type="ECO:0000256" key="9">
    <source>
        <dbReference type="ARBA" id="ARBA00023136"/>
    </source>
</evidence>
<feature type="non-terminal residue" evidence="13">
    <location>
        <position position="358"/>
    </location>
</feature>
<evidence type="ECO:0000256" key="11">
    <source>
        <dbReference type="ARBA" id="ARBA00023303"/>
    </source>
</evidence>
<reference evidence="13 14" key="1">
    <citation type="submission" date="2015-08" db="EMBL/GenBank/DDBJ databases">
        <title>Ancestral chromatin configuration constrains chromatin evolution on differentiating sex chromosomes in Drosophila.</title>
        <authorList>
            <person name="Zhou Q."/>
            <person name="Bachtrog D."/>
        </authorList>
    </citation>
    <scope>NUCLEOTIDE SEQUENCE [LARGE SCALE GENOMIC DNA]</scope>
    <source>
        <tissue evidence="13">Whole larvae</tissue>
    </source>
</reference>
<keyword evidence="7" id="KW-0915">Sodium</keyword>
<evidence type="ECO:0000313" key="13">
    <source>
        <dbReference type="EMBL" id="ALC41509.1"/>
    </source>
</evidence>
<sequence length="358" mass="41151">MLSELQLARYLKSPTVISVDRDYRGWNGSLPAVTLCYYDHIDSFKANELIQEMWNVSIIDEDYFYIMDFLYAIVNATASNYAELTKFASDERFDQIDIYEIIQLINRPFEQVITSFDANFHVHVQMVMTERGSCYAINSPMSAVLGKEPVRYEDLPEPLTCQYGKQQCFIRMDLFESTGVLDVHSPYEVSATEANIVAMHKSDEITASFKVLETVASKDLRDLSVQQRKCVFNNEETSNLKIYSKSLCLARCRAVMALEMCNCVPFFYPFVQGPSCNPAGFECLLDFKWPIWALHICKCPSTCTEIEYTMQTVKKSSWGIKNIEEAASETATSSFRWDLIPPKVRLRHDLVFSFEDLM</sequence>
<evidence type="ECO:0000313" key="14">
    <source>
        <dbReference type="Proteomes" id="UP000494163"/>
    </source>
</evidence>
<comment type="subcellular location">
    <subcellularLocation>
        <location evidence="1">Membrane</location>
        <topology evidence="1">Multi-pass membrane protein</topology>
    </subcellularLocation>
</comment>
<organism evidence="13 14">
    <name type="scientific">Drosophila busckii</name>
    <name type="common">Fruit fly</name>
    <dbReference type="NCBI Taxonomy" id="30019"/>
    <lineage>
        <taxon>Eukaryota</taxon>
        <taxon>Metazoa</taxon>
        <taxon>Ecdysozoa</taxon>
        <taxon>Arthropoda</taxon>
        <taxon>Hexapoda</taxon>
        <taxon>Insecta</taxon>
        <taxon>Pterygota</taxon>
        <taxon>Neoptera</taxon>
        <taxon>Endopterygota</taxon>
        <taxon>Diptera</taxon>
        <taxon>Brachycera</taxon>
        <taxon>Muscomorpha</taxon>
        <taxon>Ephydroidea</taxon>
        <taxon>Drosophilidae</taxon>
        <taxon>Drosophila</taxon>
    </lineage>
</organism>
<keyword evidence="14" id="KW-1185">Reference proteome</keyword>
<evidence type="ECO:0000256" key="6">
    <source>
        <dbReference type="ARBA" id="ARBA00022989"/>
    </source>
</evidence>
<keyword evidence="10 12" id="KW-0739">Sodium transport</keyword>
<keyword evidence="11 12" id="KW-0407">Ion channel</keyword>
<keyword evidence="4 12" id="KW-0894">Sodium channel</keyword>
<protein>
    <submittedName>
        <fullName evidence="13">CG30181</fullName>
    </submittedName>
</protein>
<evidence type="ECO:0000256" key="12">
    <source>
        <dbReference type="RuleBase" id="RU000679"/>
    </source>
</evidence>
<dbReference type="OMA" id="CWRRDDH"/>
<keyword evidence="8 12" id="KW-0406">Ion transport</keyword>
<dbReference type="GO" id="GO:0015280">
    <property type="term" value="F:ligand-gated sodium channel activity"/>
    <property type="evidence" value="ECO:0007669"/>
    <property type="project" value="TreeGrafter"/>
</dbReference>
<evidence type="ECO:0000256" key="4">
    <source>
        <dbReference type="ARBA" id="ARBA00022461"/>
    </source>
</evidence>
<evidence type="ECO:0000256" key="2">
    <source>
        <dbReference type="ARBA" id="ARBA00007193"/>
    </source>
</evidence>
<name>A0A0M3QUZ2_DROBS</name>
<evidence type="ECO:0000256" key="5">
    <source>
        <dbReference type="ARBA" id="ARBA00022692"/>
    </source>
</evidence>
<evidence type="ECO:0000256" key="10">
    <source>
        <dbReference type="ARBA" id="ARBA00023201"/>
    </source>
</evidence>
<dbReference type="PANTHER" id="PTHR11690">
    <property type="entry name" value="AMILORIDE-SENSITIVE SODIUM CHANNEL-RELATED"/>
    <property type="match status" value="1"/>
</dbReference>
<dbReference type="OrthoDB" id="5874059at2759"/>
<evidence type="ECO:0000256" key="3">
    <source>
        <dbReference type="ARBA" id="ARBA00022448"/>
    </source>
</evidence>
<dbReference type="FunFam" id="1.10.287.820:FF:000002">
    <property type="entry name" value="Pickpocket 31"/>
    <property type="match status" value="1"/>
</dbReference>
<keyword evidence="6" id="KW-1133">Transmembrane helix</keyword>
<dbReference type="EMBL" id="CP012524">
    <property type="protein sequence ID" value="ALC41509.1"/>
    <property type="molecule type" value="Genomic_DNA"/>
</dbReference>
<dbReference type="PANTHER" id="PTHR11690:SF285">
    <property type="entry name" value="PICKPOCKET 3"/>
    <property type="match status" value="1"/>
</dbReference>
<evidence type="ECO:0000256" key="7">
    <source>
        <dbReference type="ARBA" id="ARBA00023053"/>
    </source>
</evidence>
<dbReference type="Proteomes" id="UP000494163">
    <property type="component" value="Chromosome 2R"/>
</dbReference>